<sequence length="356" mass="39908">MKTIIRNVHKSFGDTKVLHDISLEIEDHEFVVLIGPSGCGKTTLLKIVAGFIPPTDGIVEMDNHVVATSSKSVPPNKRNLSMVFQNFALWPHYDVRKQLLFPLNHHRYISKEIRGSKKERIDEVLEMVGLSEYKHRYPHELSGGQKQRVALARAIAAQPGLMLMDEPLSSLDAHLKQEIRNEIKKISLNVKSSFLYVTHDQSEALSLADKIVVMNKGRIEQVGTPEEIYNFPENPFVARFVGKHNLLNGMWHDDVFVVDGVRWRKDNVSEAFKQKGMIPLRPDELKIVGRGFGNGSGAGLGDGFGGSVEGLPGVINSVYFQGNQYELNVDTKYGELKLFEPLGKWQVGDKVLVGQR</sequence>
<protein>
    <recommendedName>
        <fullName evidence="7">Carnitine transport ATP-binding protein OpuCA</fullName>
        <ecNumber evidence="6">7.6.2.9</ecNumber>
    </recommendedName>
</protein>
<dbReference type="PANTHER" id="PTHR42781">
    <property type="entry name" value="SPERMIDINE/PUTRESCINE IMPORT ATP-BINDING PROTEIN POTA"/>
    <property type="match status" value="1"/>
</dbReference>
<dbReference type="SMART" id="SM00382">
    <property type="entry name" value="AAA"/>
    <property type="match status" value="1"/>
</dbReference>
<dbReference type="GO" id="GO:0016887">
    <property type="term" value="F:ATP hydrolysis activity"/>
    <property type="evidence" value="ECO:0007669"/>
    <property type="project" value="InterPro"/>
</dbReference>
<dbReference type="EC" id="7.6.2.9" evidence="6"/>
<name>A0A921B612_9STAP</name>
<comment type="caution">
    <text evidence="9">The sequence shown here is derived from an EMBL/GenBank/DDBJ whole genome shotgun (WGS) entry which is preliminary data.</text>
</comment>
<dbReference type="Gene3D" id="3.40.50.300">
    <property type="entry name" value="P-loop containing nucleotide triphosphate hydrolases"/>
    <property type="match status" value="1"/>
</dbReference>
<dbReference type="PANTHER" id="PTHR42781:SF8">
    <property type="entry name" value="BICARBONATE TRANSPORT ATP-BINDING PROTEIN CMPC"/>
    <property type="match status" value="1"/>
</dbReference>
<feature type="domain" description="ABC transporter" evidence="8">
    <location>
        <begin position="3"/>
        <end position="241"/>
    </location>
</feature>
<comment type="subunit">
    <text evidence="5">The complex is composed of two ATP-binding proteins (OpuCA), two transmembrane proteins (OpuCB and OpuCD) and a solute-binding protein (OpuCC).</text>
</comment>
<gene>
    <name evidence="9" type="ORF">K8V35_02465</name>
</gene>
<dbReference type="SUPFAM" id="SSF52540">
    <property type="entry name" value="P-loop containing nucleoside triphosphate hydrolases"/>
    <property type="match status" value="1"/>
</dbReference>
<dbReference type="InterPro" id="IPR003593">
    <property type="entry name" value="AAA+_ATPase"/>
</dbReference>
<evidence type="ECO:0000256" key="4">
    <source>
        <dbReference type="ARBA" id="ARBA00052482"/>
    </source>
</evidence>
<dbReference type="EMBL" id="DYYI01000022">
    <property type="protein sequence ID" value="HJE19198.1"/>
    <property type="molecule type" value="Genomic_DNA"/>
</dbReference>
<dbReference type="GO" id="GO:0015418">
    <property type="term" value="F:ABC-type quaternary ammonium compound transporting activity"/>
    <property type="evidence" value="ECO:0007669"/>
    <property type="project" value="UniProtKB-EC"/>
</dbReference>
<comment type="catalytic activity">
    <reaction evidence="4">
        <text>a quaternary ammonium(out) + ATP + H2O = a quaternary ammonium(in) + ADP + phosphate + H(+)</text>
        <dbReference type="Rhea" id="RHEA:11036"/>
        <dbReference type="ChEBI" id="CHEBI:15377"/>
        <dbReference type="ChEBI" id="CHEBI:15378"/>
        <dbReference type="ChEBI" id="CHEBI:30616"/>
        <dbReference type="ChEBI" id="CHEBI:35267"/>
        <dbReference type="ChEBI" id="CHEBI:43474"/>
        <dbReference type="ChEBI" id="CHEBI:456216"/>
        <dbReference type="EC" id="7.6.2.9"/>
    </reaction>
</comment>
<dbReference type="PROSITE" id="PS00211">
    <property type="entry name" value="ABC_TRANSPORTER_1"/>
    <property type="match status" value="1"/>
</dbReference>
<keyword evidence="1" id="KW-0813">Transport</keyword>
<dbReference type="AlphaFoldDB" id="A0A921B612"/>
<dbReference type="Pfam" id="PF00005">
    <property type="entry name" value="ABC_tran"/>
    <property type="match status" value="1"/>
</dbReference>
<organism evidence="9 10">
    <name type="scientific">Aliicoccus persicus</name>
    <dbReference type="NCBI Taxonomy" id="930138"/>
    <lineage>
        <taxon>Bacteria</taxon>
        <taxon>Bacillati</taxon>
        <taxon>Bacillota</taxon>
        <taxon>Bacilli</taxon>
        <taxon>Bacillales</taxon>
        <taxon>Staphylococcaceae</taxon>
        <taxon>Aliicoccus</taxon>
    </lineage>
</organism>
<evidence type="ECO:0000256" key="7">
    <source>
        <dbReference type="ARBA" id="ARBA00070305"/>
    </source>
</evidence>
<evidence type="ECO:0000259" key="8">
    <source>
        <dbReference type="PROSITE" id="PS50893"/>
    </source>
</evidence>
<evidence type="ECO:0000256" key="5">
    <source>
        <dbReference type="ARBA" id="ARBA00063934"/>
    </source>
</evidence>
<evidence type="ECO:0000313" key="10">
    <source>
        <dbReference type="Proteomes" id="UP000763505"/>
    </source>
</evidence>
<dbReference type="InterPro" id="IPR027417">
    <property type="entry name" value="P-loop_NTPase"/>
</dbReference>
<proteinExistence type="predicted"/>
<evidence type="ECO:0000256" key="2">
    <source>
        <dbReference type="ARBA" id="ARBA00022741"/>
    </source>
</evidence>
<dbReference type="FunFam" id="3.40.50.300:FF:000425">
    <property type="entry name" value="Probable ABC transporter, ATP-binding subunit"/>
    <property type="match status" value="1"/>
</dbReference>
<dbReference type="Proteomes" id="UP000763505">
    <property type="component" value="Unassembled WGS sequence"/>
</dbReference>
<dbReference type="InterPro" id="IPR003439">
    <property type="entry name" value="ABC_transporter-like_ATP-bd"/>
</dbReference>
<keyword evidence="3 9" id="KW-0067">ATP-binding</keyword>
<keyword evidence="2" id="KW-0547">Nucleotide-binding</keyword>
<evidence type="ECO:0000256" key="3">
    <source>
        <dbReference type="ARBA" id="ARBA00022840"/>
    </source>
</evidence>
<evidence type="ECO:0000256" key="1">
    <source>
        <dbReference type="ARBA" id="ARBA00022448"/>
    </source>
</evidence>
<dbReference type="PROSITE" id="PS50893">
    <property type="entry name" value="ABC_TRANSPORTER_2"/>
    <property type="match status" value="1"/>
</dbReference>
<dbReference type="GO" id="GO:0005524">
    <property type="term" value="F:ATP binding"/>
    <property type="evidence" value="ECO:0007669"/>
    <property type="project" value="UniProtKB-KW"/>
</dbReference>
<reference evidence="9" key="2">
    <citation type="submission" date="2021-09" db="EMBL/GenBank/DDBJ databases">
        <authorList>
            <person name="Gilroy R."/>
        </authorList>
    </citation>
    <scope>NUCLEOTIDE SEQUENCE</scope>
    <source>
        <strain evidence="9">6019</strain>
    </source>
</reference>
<dbReference type="InterPro" id="IPR050093">
    <property type="entry name" value="ABC_SmlMolc_Importer"/>
</dbReference>
<evidence type="ECO:0000256" key="6">
    <source>
        <dbReference type="ARBA" id="ARBA00066388"/>
    </source>
</evidence>
<dbReference type="InterPro" id="IPR017871">
    <property type="entry name" value="ABC_transporter-like_CS"/>
</dbReference>
<accession>A0A921B612</accession>
<evidence type="ECO:0000313" key="9">
    <source>
        <dbReference type="EMBL" id="HJE19198.1"/>
    </source>
</evidence>
<dbReference type="Gene3D" id="2.40.50.100">
    <property type="match status" value="1"/>
</dbReference>
<reference evidence="9" key="1">
    <citation type="journal article" date="2021" name="PeerJ">
        <title>Extensive microbial diversity within the chicken gut microbiome revealed by metagenomics and culture.</title>
        <authorList>
            <person name="Gilroy R."/>
            <person name="Ravi A."/>
            <person name="Getino M."/>
            <person name="Pursley I."/>
            <person name="Horton D.L."/>
            <person name="Alikhan N.F."/>
            <person name="Baker D."/>
            <person name="Gharbi K."/>
            <person name="Hall N."/>
            <person name="Watson M."/>
            <person name="Adriaenssens E.M."/>
            <person name="Foster-Nyarko E."/>
            <person name="Jarju S."/>
            <person name="Secka A."/>
            <person name="Antonio M."/>
            <person name="Oren A."/>
            <person name="Chaudhuri R.R."/>
            <person name="La Ragione R."/>
            <person name="Hildebrand F."/>
            <person name="Pallen M.J."/>
        </authorList>
    </citation>
    <scope>NUCLEOTIDE SEQUENCE</scope>
    <source>
        <strain evidence="9">6019</strain>
    </source>
</reference>